<dbReference type="PANTHER" id="PTHR34404">
    <property type="entry name" value="REGULATORY PROTEIN, FMDB FAMILY"/>
    <property type="match status" value="1"/>
</dbReference>
<dbReference type="InterPro" id="IPR013429">
    <property type="entry name" value="Regulatory_FmdB_Zinc_ribbon"/>
</dbReference>
<evidence type="ECO:0000313" key="4">
    <source>
        <dbReference type="Proteomes" id="UP000298468"/>
    </source>
</evidence>
<dbReference type="SMART" id="SM00834">
    <property type="entry name" value="CxxC_CXXC_SSSS"/>
    <property type="match status" value="1"/>
</dbReference>
<dbReference type="RefSeq" id="WP_134639057.1">
    <property type="nucleotide sequence ID" value="NZ_SOHM01000002.1"/>
</dbReference>
<feature type="region of interest" description="Disordered" evidence="1">
    <location>
        <begin position="47"/>
        <end position="126"/>
    </location>
</feature>
<evidence type="ECO:0000313" key="3">
    <source>
        <dbReference type="EMBL" id="TFD95244.1"/>
    </source>
</evidence>
<dbReference type="Proteomes" id="UP000298468">
    <property type="component" value="Unassembled WGS sequence"/>
</dbReference>
<dbReference type="OrthoDB" id="9813321at2"/>
<gene>
    <name evidence="3" type="ORF">E3T61_01010</name>
</gene>
<dbReference type="PANTHER" id="PTHR34404:SF2">
    <property type="entry name" value="CONSERVED SERINE RICH PROTEIN"/>
    <property type="match status" value="1"/>
</dbReference>
<evidence type="ECO:0000259" key="2">
    <source>
        <dbReference type="SMART" id="SM00834"/>
    </source>
</evidence>
<accession>A0A4V3IY29</accession>
<dbReference type="AlphaFoldDB" id="A0A4V3IY29"/>
<sequence length="126" mass="12655">MPTYSYRCTECDTAFDIQQAFTDNTLTECPACGGKLRKVYSSIGVSFTGSGFYRNDSRAESSGKSSLSAEKAAKKADSSSSESSSSSAKPAEKSSSPAPSTGGSSSSGSGSSSGSSSTPTPAPKAS</sequence>
<protein>
    <submittedName>
        <fullName evidence="3">FmdB family transcriptional regulator</fullName>
    </submittedName>
</protein>
<evidence type="ECO:0000256" key="1">
    <source>
        <dbReference type="SAM" id="MobiDB-lite"/>
    </source>
</evidence>
<proteinExistence type="predicted"/>
<keyword evidence="4" id="KW-1185">Reference proteome</keyword>
<comment type="caution">
    <text evidence="3">The sequence shown here is derived from an EMBL/GenBank/DDBJ whole genome shotgun (WGS) entry which is preliminary data.</text>
</comment>
<name>A0A4V3IY29_9MICO</name>
<dbReference type="Pfam" id="PF09723">
    <property type="entry name" value="Zn_ribbon_8"/>
    <property type="match status" value="1"/>
</dbReference>
<feature type="domain" description="Putative regulatory protein FmdB zinc ribbon" evidence="2">
    <location>
        <begin position="1"/>
        <end position="41"/>
    </location>
</feature>
<feature type="compositionally biased region" description="Low complexity" evidence="1">
    <location>
        <begin position="78"/>
        <end position="126"/>
    </location>
</feature>
<organism evidence="3 4">
    <name type="scientific">Cryobacterium lactosi</name>
    <dbReference type="NCBI Taxonomy" id="1259202"/>
    <lineage>
        <taxon>Bacteria</taxon>
        <taxon>Bacillati</taxon>
        <taxon>Actinomycetota</taxon>
        <taxon>Actinomycetes</taxon>
        <taxon>Micrococcales</taxon>
        <taxon>Microbacteriaceae</taxon>
        <taxon>Cryobacterium</taxon>
    </lineage>
</organism>
<dbReference type="NCBIfam" id="TIGR02605">
    <property type="entry name" value="CxxC_CxxC_SSSS"/>
    <property type="match status" value="1"/>
</dbReference>
<reference evidence="3 4" key="1">
    <citation type="submission" date="2019-03" db="EMBL/GenBank/DDBJ databases">
        <title>Genomics of glacier-inhabiting Cryobacterium strains.</title>
        <authorList>
            <person name="Liu Q."/>
            <person name="Xin Y.-H."/>
        </authorList>
    </citation>
    <scope>NUCLEOTIDE SEQUENCE [LARGE SCALE GENOMIC DNA]</scope>
    <source>
        <strain evidence="3 4">Sr59</strain>
    </source>
</reference>
<dbReference type="EMBL" id="SOHM01000002">
    <property type="protein sequence ID" value="TFD95244.1"/>
    <property type="molecule type" value="Genomic_DNA"/>
</dbReference>